<name>A0A7J6EEB8_CANSA</name>
<dbReference type="Proteomes" id="UP000525078">
    <property type="component" value="Unassembled WGS sequence"/>
</dbReference>
<proteinExistence type="predicted"/>
<protein>
    <submittedName>
        <fullName evidence="1">Uncharacterized protein</fullName>
    </submittedName>
</protein>
<dbReference type="EMBL" id="JAATIQ010000115">
    <property type="protein sequence ID" value="KAF4380877.1"/>
    <property type="molecule type" value="Genomic_DNA"/>
</dbReference>
<evidence type="ECO:0000313" key="2">
    <source>
        <dbReference type="EMBL" id="KAF4380877.1"/>
    </source>
</evidence>
<evidence type="ECO:0000313" key="3">
    <source>
        <dbReference type="Proteomes" id="UP000525078"/>
    </source>
</evidence>
<evidence type="ECO:0000313" key="4">
    <source>
        <dbReference type="Proteomes" id="UP000583929"/>
    </source>
</evidence>
<feature type="non-terminal residue" evidence="1">
    <location>
        <position position="1"/>
    </location>
</feature>
<evidence type="ECO:0000313" key="1">
    <source>
        <dbReference type="EMBL" id="KAF4356787.1"/>
    </source>
</evidence>
<reference evidence="3 4" key="1">
    <citation type="journal article" date="2020" name="bioRxiv">
        <title>Sequence and annotation of 42 cannabis genomes reveals extensive copy number variation in cannabinoid synthesis and pathogen resistance genes.</title>
        <authorList>
            <person name="Mckernan K.J."/>
            <person name="Helbert Y."/>
            <person name="Kane L.T."/>
            <person name="Ebling H."/>
            <person name="Zhang L."/>
            <person name="Liu B."/>
            <person name="Eaton Z."/>
            <person name="Mclaughlin S."/>
            <person name="Kingan S."/>
            <person name="Baybayan P."/>
            <person name="Concepcion G."/>
            <person name="Jordan M."/>
            <person name="Riva A."/>
            <person name="Barbazuk W."/>
            <person name="Harkins T."/>
        </authorList>
    </citation>
    <scope>NUCLEOTIDE SEQUENCE [LARGE SCALE GENOMIC DNA]</scope>
    <source>
        <strain evidence="3 4">cv. Jamaican Lion 4</strain>
        <strain evidence="2">Father</strain>
        <strain evidence="1">Mother</strain>
        <tissue evidence="1">Leaf</tissue>
    </source>
</reference>
<gene>
    <name evidence="1" type="ORF">F8388_000590</name>
    <name evidence="2" type="ORF">G4B88_028250</name>
</gene>
<comment type="caution">
    <text evidence="1">The sequence shown here is derived from an EMBL/GenBank/DDBJ whole genome shotgun (WGS) entry which is preliminary data.</text>
</comment>
<accession>A0A7J6EEB8</accession>
<sequence>ALSHAGRVTSCFLLSAAFQGEFVNVVIYFMSEQAIFFLETIGLLGEYCPSSRKKNRSLSKAVGCMHLGPFEEYSWCGCKCMQLFLFAEDQSIFVERFLKGNTSAAYSHSSLSLL</sequence>
<organism evidence="1 3">
    <name type="scientific">Cannabis sativa</name>
    <name type="common">Hemp</name>
    <name type="synonym">Marijuana</name>
    <dbReference type="NCBI Taxonomy" id="3483"/>
    <lineage>
        <taxon>Eukaryota</taxon>
        <taxon>Viridiplantae</taxon>
        <taxon>Streptophyta</taxon>
        <taxon>Embryophyta</taxon>
        <taxon>Tracheophyta</taxon>
        <taxon>Spermatophyta</taxon>
        <taxon>Magnoliopsida</taxon>
        <taxon>eudicotyledons</taxon>
        <taxon>Gunneridae</taxon>
        <taxon>Pentapetalae</taxon>
        <taxon>rosids</taxon>
        <taxon>fabids</taxon>
        <taxon>Rosales</taxon>
        <taxon>Cannabaceae</taxon>
        <taxon>Cannabis</taxon>
    </lineage>
</organism>
<dbReference type="Proteomes" id="UP000583929">
    <property type="component" value="Unassembled WGS sequence"/>
</dbReference>
<keyword evidence="4" id="KW-1185">Reference proteome</keyword>
<dbReference type="AlphaFoldDB" id="A0A7J6EEB8"/>
<dbReference type="EMBL" id="JAATIP010000248">
    <property type="protein sequence ID" value="KAF4356787.1"/>
    <property type="molecule type" value="Genomic_DNA"/>
</dbReference>